<sequence length="158" mass="18368">VYTQWIVILLLLLVFFFWEPGWTDDPGMDSGAINKLLWKSTSPKTHYHAICYKVHAVRKRLTWVEALQYCRTHHTDLASVASETEMMLIKKELSKDLSSDGVWIGLHFLDGQWLWVDGQPFSYESWGASLTPSCPDVSFSLEGWNVHDCEVRRHFLCY</sequence>
<evidence type="ECO:0000313" key="4">
    <source>
        <dbReference type="Proteomes" id="UP000694523"/>
    </source>
</evidence>
<feature type="chain" id="PRO_5034037496" description="C-type lectin domain-containing protein" evidence="1">
    <location>
        <begin position="24"/>
        <end position="158"/>
    </location>
</feature>
<dbReference type="PROSITE" id="PS50041">
    <property type="entry name" value="C_TYPE_LECTIN_2"/>
    <property type="match status" value="1"/>
</dbReference>
<name>A0A8C6U3J0_9GOBI</name>
<evidence type="ECO:0000259" key="2">
    <source>
        <dbReference type="PROSITE" id="PS50041"/>
    </source>
</evidence>
<dbReference type="CDD" id="cd00037">
    <property type="entry name" value="CLECT"/>
    <property type="match status" value="1"/>
</dbReference>
<protein>
    <recommendedName>
        <fullName evidence="2">C-type lectin domain-containing protein</fullName>
    </recommendedName>
</protein>
<evidence type="ECO:0000256" key="1">
    <source>
        <dbReference type="SAM" id="SignalP"/>
    </source>
</evidence>
<dbReference type="AlphaFoldDB" id="A0A8C6U3J0"/>
<feature type="signal peptide" evidence="1">
    <location>
        <begin position="1"/>
        <end position="23"/>
    </location>
</feature>
<dbReference type="Proteomes" id="UP000694523">
    <property type="component" value="Unplaced"/>
</dbReference>
<dbReference type="InterPro" id="IPR016187">
    <property type="entry name" value="CTDL_fold"/>
</dbReference>
<dbReference type="Pfam" id="PF00059">
    <property type="entry name" value="Lectin_C"/>
    <property type="match status" value="1"/>
</dbReference>
<dbReference type="InterPro" id="IPR050111">
    <property type="entry name" value="C-type_lectin/snaclec_domain"/>
</dbReference>
<dbReference type="Gene3D" id="3.10.100.10">
    <property type="entry name" value="Mannose-Binding Protein A, subunit A"/>
    <property type="match status" value="1"/>
</dbReference>
<evidence type="ECO:0000313" key="3">
    <source>
        <dbReference type="Ensembl" id="ENSNMLP00000028854.1"/>
    </source>
</evidence>
<dbReference type="Ensembl" id="ENSNMLT00000032209.1">
    <property type="protein sequence ID" value="ENSNMLP00000028854.1"/>
    <property type="gene ID" value="ENSNMLG00000018322.1"/>
</dbReference>
<dbReference type="SMART" id="SM00034">
    <property type="entry name" value="CLECT"/>
    <property type="match status" value="1"/>
</dbReference>
<proteinExistence type="predicted"/>
<organism evidence="3 4">
    <name type="scientific">Neogobius melanostomus</name>
    <name type="common">round goby</name>
    <dbReference type="NCBI Taxonomy" id="47308"/>
    <lineage>
        <taxon>Eukaryota</taxon>
        <taxon>Metazoa</taxon>
        <taxon>Chordata</taxon>
        <taxon>Craniata</taxon>
        <taxon>Vertebrata</taxon>
        <taxon>Euteleostomi</taxon>
        <taxon>Actinopterygii</taxon>
        <taxon>Neopterygii</taxon>
        <taxon>Teleostei</taxon>
        <taxon>Neoteleostei</taxon>
        <taxon>Acanthomorphata</taxon>
        <taxon>Gobiaria</taxon>
        <taxon>Gobiiformes</taxon>
        <taxon>Gobioidei</taxon>
        <taxon>Gobiidae</taxon>
        <taxon>Benthophilinae</taxon>
        <taxon>Neogobiini</taxon>
        <taxon>Neogobius</taxon>
    </lineage>
</organism>
<dbReference type="PANTHER" id="PTHR22803">
    <property type="entry name" value="MANNOSE, PHOSPHOLIPASE, LECTIN RECEPTOR RELATED"/>
    <property type="match status" value="1"/>
</dbReference>
<dbReference type="InterPro" id="IPR016186">
    <property type="entry name" value="C-type_lectin-like/link_sf"/>
</dbReference>
<accession>A0A8C6U3J0</accession>
<dbReference type="InterPro" id="IPR001304">
    <property type="entry name" value="C-type_lectin-like"/>
</dbReference>
<dbReference type="SUPFAM" id="SSF56436">
    <property type="entry name" value="C-type lectin-like"/>
    <property type="match status" value="1"/>
</dbReference>
<reference evidence="3" key="2">
    <citation type="submission" date="2025-09" db="UniProtKB">
        <authorList>
            <consortium name="Ensembl"/>
        </authorList>
    </citation>
    <scope>IDENTIFICATION</scope>
</reference>
<keyword evidence="4" id="KW-1185">Reference proteome</keyword>
<reference evidence="3" key="1">
    <citation type="submission" date="2025-08" db="UniProtKB">
        <authorList>
            <consortium name="Ensembl"/>
        </authorList>
    </citation>
    <scope>IDENTIFICATION</scope>
</reference>
<keyword evidence="1" id="KW-0732">Signal</keyword>
<feature type="domain" description="C-type lectin" evidence="2">
    <location>
        <begin position="47"/>
        <end position="158"/>
    </location>
</feature>